<evidence type="ECO:0000256" key="2">
    <source>
        <dbReference type="SAM" id="Phobius"/>
    </source>
</evidence>
<dbReference type="SMART" id="SM00409">
    <property type="entry name" value="IG"/>
    <property type="match status" value="2"/>
</dbReference>
<dbReference type="PANTHER" id="PTHR11422:SF6">
    <property type="entry name" value="HEMICENTIN-1 ISOFORM X1"/>
    <property type="match status" value="1"/>
</dbReference>
<dbReference type="CDD" id="cd00096">
    <property type="entry name" value="Ig"/>
    <property type="match status" value="1"/>
</dbReference>
<dbReference type="Gene3D" id="1.20.5.900">
    <property type="entry name" value="transmembrane domain of human cd4"/>
    <property type="match status" value="1"/>
</dbReference>
<keyword evidence="3" id="KW-0732">Signal</keyword>
<reference evidence="5" key="2">
    <citation type="submission" date="2016-06" db="EMBL/GenBank/DDBJ databases">
        <title>The genome of a short-lived fish provides insights into sex chromosome evolution and the genetic control of aging.</title>
        <authorList>
            <person name="Reichwald K."/>
            <person name="Felder M."/>
            <person name="Petzold A."/>
            <person name="Koch P."/>
            <person name="Groth M."/>
            <person name="Platzer M."/>
        </authorList>
    </citation>
    <scope>NUCLEOTIDE SEQUENCE</scope>
    <source>
        <tissue evidence="5">Brain</tissue>
    </source>
</reference>
<dbReference type="InterPro" id="IPR003599">
    <property type="entry name" value="Ig_sub"/>
</dbReference>
<dbReference type="InterPro" id="IPR036179">
    <property type="entry name" value="Ig-like_dom_sf"/>
</dbReference>
<proteinExistence type="predicted"/>
<feature type="region of interest" description="Disordered" evidence="1">
    <location>
        <begin position="293"/>
        <end position="321"/>
    </location>
</feature>
<feature type="region of interest" description="Disordered" evidence="1">
    <location>
        <begin position="194"/>
        <end position="229"/>
    </location>
</feature>
<accession>A0A1A8ARG6</accession>
<feature type="signal peptide" evidence="3">
    <location>
        <begin position="1"/>
        <end position="22"/>
    </location>
</feature>
<feature type="domain" description="Ig-like" evidence="4">
    <location>
        <begin position="104"/>
        <end position="186"/>
    </location>
</feature>
<feature type="compositionally biased region" description="Basic and acidic residues" evidence="1">
    <location>
        <begin position="209"/>
        <end position="220"/>
    </location>
</feature>
<gene>
    <name evidence="5" type="primary">CU467865.1</name>
</gene>
<keyword evidence="2" id="KW-0812">Transmembrane</keyword>
<feature type="transmembrane region" description="Helical" evidence="2">
    <location>
        <begin position="238"/>
        <end position="264"/>
    </location>
</feature>
<dbReference type="Gene3D" id="2.60.40.10">
    <property type="entry name" value="Immunoglobulins"/>
    <property type="match status" value="2"/>
</dbReference>
<organism evidence="5">
    <name type="scientific">Nothobranchius furzeri</name>
    <name type="common">Turquoise killifish</name>
    <dbReference type="NCBI Taxonomy" id="105023"/>
    <lineage>
        <taxon>Eukaryota</taxon>
        <taxon>Metazoa</taxon>
        <taxon>Chordata</taxon>
        <taxon>Craniata</taxon>
        <taxon>Vertebrata</taxon>
        <taxon>Euteleostomi</taxon>
        <taxon>Actinopterygii</taxon>
        <taxon>Neopterygii</taxon>
        <taxon>Teleostei</taxon>
        <taxon>Neoteleostei</taxon>
        <taxon>Acanthomorphata</taxon>
        <taxon>Ovalentaria</taxon>
        <taxon>Atherinomorphae</taxon>
        <taxon>Cyprinodontiformes</taxon>
        <taxon>Nothobranchiidae</taxon>
        <taxon>Nothobranchius</taxon>
    </lineage>
</organism>
<evidence type="ECO:0000256" key="1">
    <source>
        <dbReference type="SAM" id="MobiDB-lite"/>
    </source>
</evidence>
<dbReference type="InterPro" id="IPR007110">
    <property type="entry name" value="Ig-like_dom"/>
</dbReference>
<protein>
    <submittedName>
        <fullName evidence="5">CD4-2 protein</fullName>
    </submittedName>
</protein>
<dbReference type="Pfam" id="PF13927">
    <property type="entry name" value="Ig_3"/>
    <property type="match status" value="1"/>
</dbReference>
<evidence type="ECO:0000313" key="5">
    <source>
        <dbReference type="EMBL" id="SBP57619.1"/>
    </source>
</evidence>
<dbReference type="PROSITE" id="PS50835">
    <property type="entry name" value="IG_LIKE"/>
    <property type="match status" value="1"/>
</dbReference>
<sequence>MKTIIWFGVVLGALAAAGKVFIAEVGMKKALECGNRKTITDVQWNHGSEQICKVDVKTGRSIKGKSNILERSRIIQDKNLQIRPVKEMDAGRFTCIADGATYEHTLIVVSVSVNPSSDLSTGAEASLECRVTESDQKSTVKWEKPGGLFENSPKVQLSPVEASHGGPWQCHVTNGAENFSKTLMISVKEADPKLTLPVPNHGNTNIPKPSEDDCSSRCKDSGSTNHQPPSGGMTLLGLIWWVWVAVGVGSLVVIILIIVVIVMMRRIRRRKRKLLKMRDAKLPPRTKKYCQCERQTAAAQPQLGRRREKPSAQPLRPLLME</sequence>
<evidence type="ECO:0000259" key="4">
    <source>
        <dbReference type="PROSITE" id="PS50835"/>
    </source>
</evidence>
<dbReference type="InterPro" id="IPR013783">
    <property type="entry name" value="Ig-like_fold"/>
</dbReference>
<evidence type="ECO:0000256" key="3">
    <source>
        <dbReference type="SAM" id="SignalP"/>
    </source>
</evidence>
<name>A0A1A8ARG6_NOTFU</name>
<dbReference type="SUPFAM" id="SSF48726">
    <property type="entry name" value="Immunoglobulin"/>
    <property type="match status" value="2"/>
</dbReference>
<feature type="chain" id="PRO_5008365941" evidence="3">
    <location>
        <begin position="23"/>
        <end position="321"/>
    </location>
</feature>
<keyword evidence="2" id="KW-1133">Transmembrane helix</keyword>
<dbReference type="PANTHER" id="PTHR11422">
    <property type="entry name" value="T-CELL SURFACE GLYCOPROTEIN CD4"/>
    <property type="match status" value="1"/>
</dbReference>
<keyword evidence="2" id="KW-0472">Membrane</keyword>
<dbReference type="EMBL" id="HADY01019134">
    <property type="protein sequence ID" value="SBP57619.1"/>
    <property type="molecule type" value="Transcribed_RNA"/>
</dbReference>
<dbReference type="AlphaFoldDB" id="A0A1A8ARG6"/>
<dbReference type="InterPro" id="IPR021963">
    <property type="entry name" value="Tcell_CD4_Cterm"/>
</dbReference>
<reference evidence="5" key="1">
    <citation type="submission" date="2016-05" db="EMBL/GenBank/DDBJ databases">
        <authorList>
            <person name="Lavstsen T."/>
            <person name="Jespersen J.S."/>
        </authorList>
    </citation>
    <scope>NUCLEOTIDE SEQUENCE</scope>
    <source>
        <tissue evidence="5">Brain</tissue>
    </source>
</reference>
<dbReference type="Pfam" id="PF12104">
    <property type="entry name" value="Tcell_CD4_C"/>
    <property type="match status" value="1"/>
</dbReference>